<keyword evidence="2" id="KW-0812">Transmembrane</keyword>
<organism evidence="3 4">
    <name type="scientific">Zostera marina</name>
    <name type="common">Eelgrass</name>
    <dbReference type="NCBI Taxonomy" id="29655"/>
    <lineage>
        <taxon>Eukaryota</taxon>
        <taxon>Viridiplantae</taxon>
        <taxon>Streptophyta</taxon>
        <taxon>Embryophyta</taxon>
        <taxon>Tracheophyta</taxon>
        <taxon>Spermatophyta</taxon>
        <taxon>Magnoliopsida</taxon>
        <taxon>Liliopsida</taxon>
        <taxon>Zosteraceae</taxon>
        <taxon>Zostera</taxon>
    </lineage>
</organism>
<keyword evidence="4" id="KW-1185">Reference proteome</keyword>
<keyword evidence="2" id="KW-1133">Transmembrane helix</keyword>
<dbReference type="PANTHER" id="PTHR36888:SF2">
    <property type="entry name" value="TETRATRICOPEPTIDE REPEAT (TPR)-LIKE SUPERFAMILY PROTEIN"/>
    <property type="match status" value="1"/>
</dbReference>
<dbReference type="SUPFAM" id="SSF48452">
    <property type="entry name" value="TPR-like"/>
    <property type="match status" value="1"/>
</dbReference>
<gene>
    <name evidence="3" type="ORF">ZOSMA_8G01100</name>
</gene>
<keyword evidence="2" id="KW-0472">Membrane</keyword>
<evidence type="ECO:0008006" key="5">
    <source>
        <dbReference type="Google" id="ProtNLM"/>
    </source>
</evidence>
<dbReference type="InterPro" id="IPR011990">
    <property type="entry name" value="TPR-like_helical_dom_sf"/>
</dbReference>
<accession>A0A0K9NJL8</accession>
<feature type="compositionally biased region" description="Basic and acidic residues" evidence="1">
    <location>
        <begin position="324"/>
        <end position="333"/>
    </location>
</feature>
<evidence type="ECO:0000313" key="4">
    <source>
        <dbReference type="Proteomes" id="UP000036987"/>
    </source>
</evidence>
<feature type="region of interest" description="Disordered" evidence="1">
    <location>
        <begin position="297"/>
        <end position="333"/>
    </location>
</feature>
<evidence type="ECO:0000256" key="2">
    <source>
        <dbReference type="SAM" id="Phobius"/>
    </source>
</evidence>
<dbReference type="AlphaFoldDB" id="A0A0K9NJL8"/>
<dbReference type="PANTHER" id="PTHR36888">
    <property type="entry name" value="TETRATRICOPEPTIDE-LIKE HELICAL DOMAIN-CONTAINING PROTEIN-RELATED"/>
    <property type="match status" value="1"/>
</dbReference>
<feature type="compositionally biased region" description="Basic and acidic residues" evidence="1">
    <location>
        <begin position="231"/>
        <end position="243"/>
    </location>
</feature>
<name>A0A0K9NJL8_ZOSMR</name>
<dbReference type="Proteomes" id="UP000036987">
    <property type="component" value="Unassembled WGS sequence"/>
</dbReference>
<evidence type="ECO:0000256" key="1">
    <source>
        <dbReference type="SAM" id="MobiDB-lite"/>
    </source>
</evidence>
<reference evidence="4" key="1">
    <citation type="journal article" date="2016" name="Nature">
        <title>The genome of the seagrass Zostera marina reveals angiosperm adaptation to the sea.</title>
        <authorList>
            <person name="Olsen J.L."/>
            <person name="Rouze P."/>
            <person name="Verhelst B."/>
            <person name="Lin Y.-C."/>
            <person name="Bayer T."/>
            <person name="Collen J."/>
            <person name="Dattolo E."/>
            <person name="De Paoli E."/>
            <person name="Dittami S."/>
            <person name="Maumus F."/>
            <person name="Michel G."/>
            <person name="Kersting A."/>
            <person name="Lauritano C."/>
            <person name="Lohaus R."/>
            <person name="Toepel M."/>
            <person name="Tonon T."/>
            <person name="Vanneste K."/>
            <person name="Amirebrahimi M."/>
            <person name="Brakel J."/>
            <person name="Bostroem C."/>
            <person name="Chovatia M."/>
            <person name="Grimwood J."/>
            <person name="Jenkins J.W."/>
            <person name="Jueterbock A."/>
            <person name="Mraz A."/>
            <person name="Stam W.T."/>
            <person name="Tice H."/>
            <person name="Bornberg-Bauer E."/>
            <person name="Green P.J."/>
            <person name="Pearson G.A."/>
            <person name="Procaccini G."/>
            <person name="Duarte C.M."/>
            <person name="Schmutz J."/>
            <person name="Reusch T.B.H."/>
            <person name="Van de Peer Y."/>
        </authorList>
    </citation>
    <scope>NUCLEOTIDE SEQUENCE [LARGE SCALE GENOMIC DNA]</scope>
    <source>
        <strain evidence="4">cv. Finnish</strain>
    </source>
</reference>
<dbReference type="EMBL" id="LFYR01002110">
    <property type="protein sequence ID" value="KMZ56964.1"/>
    <property type="molecule type" value="Genomic_DNA"/>
</dbReference>
<feature type="region of interest" description="Disordered" evidence="1">
    <location>
        <begin position="373"/>
        <end position="406"/>
    </location>
</feature>
<comment type="caution">
    <text evidence="3">The sequence shown here is derived from an EMBL/GenBank/DDBJ whole genome shotgun (WGS) entry which is preliminary data.</text>
</comment>
<feature type="region of interest" description="Disordered" evidence="1">
    <location>
        <begin position="231"/>
        <end position="252"/>
    </location>
</feature>
<sequence>MDTVIAGNICSILPSLIRPSIFHPNPCQRIFFCSSQSKPRRRYKYPIFCTFYSTSSSSVNLDSTAYGGWEELDPLNESVDVDSIRRFLASLTTRDGKNAFFFGLGFLSALAISRNRVCTMSILPVSIFVFLAGLSIGVAQSDMLVRLLGDRGENKSVGIIQIDSKSLLGFMDYLDGQMSELKLCFQKFINSDSFDKSEIERILDVIETVRLAASPVKKSIKDHSIDRVDTRNRSPWVDMEKSTRMSSSKSSKRTSKDIINMVGFDFIRYIGALFYHEKLKSTTKSKENPNRVLQEIPLDKMEESKMNKSIHTKESKAKISNLDSSKEVDDDHPEKLASLHEISQIPLRYSSKINDNREDDLFTFEEEDSNLNRRFDNTRKKQKSGKPRNNLHENDSSKVSTEESTSTVEIYNRMREPNETSIVNDCKIISDDDLQPMTNVDAEKMTPASMDSDLDIFTQNVHDGAQLLKRAREYLRSEVDEEMAEVVLYKSAELLSSAVALKPMSLLAVGQLGNTLLLHGQLKLKISRDMRSFLSRNNGQRPNFSRSSNSFVTKEDVPSSDFISACEECEELLLEAGRNYRIALSIDGSDTRSLYNWGIALYFRAELIADVGPEAALEADQVYLAAIDKFDATTSRNNGYAVDALYRWGLALRRRSNLRLGNGRDKIKLLKQAKSLFEEVVSVDSNNELAREALFSCLSEMKYKA</sequence>
<dbReference type="Gene3D" id="1.25.40.10">
    <property type="entry name" value="Tetratricopeptide repeat domain"/>
    <property type="match status" value="1"/>
</dbReference>
<dbReference type="OMA" id="DLQFNKY"/>
<feature type="compositionally biased region" description="Basic and acidic residues" evidence="1">
    <location>
        <begin position="297"/>
        <end position="317"/>
    </location>
</feature>
<dbReference type="OrthoDB" id="552664at2759"/>
<feature type="compositionally biased region" description="Low complexity" evidence="1">
    <location>
        <begin position="397"/>
        <end position="406"/>
    </location>
</feature>
<protein>
    <recommendedName>
        <fullName evidence="5">Tetratricopeptide repeat (TPR)-like superfamily protein</fullName>
    </recommendedName>
</protein>
<dbReference type="STRING" id="29655.A0A0K9NJL8"/>
<feature type="transmembrane region" description="Helical" evidence="2">
    <location>
        <begin position="119"/>
        <end position="139"/>
    </location>
</feature>
<evidence type="ECO:0000313" key="3">
    <source>
        <dbReference type="EMBL" id="KMZ56964.1"/>
    </source>
</evidence>
<proteinExistence type="predicted"/>